<dbReference type="EMBL" id="BMPQ01000005">
    <property type="protein sequence ID" value="GGK65609.1"/>
    <property type="molecule type" value="Genomic_DNA"/>
</dbReference>
<gene>
    <name evidence="1" type="ORF">GCM10010094_28350</name>
</gene>
<protein>
    <submittedName>
        <fullName evidence="1">Uncharacterized protein</fullName>
    </submittedName>
</protein>
<keyword evidence="2" id="KW-1185">Reference proteome</keyword>
<sequence>MQKFATRREHRATRRALRATLRRRTAETRATRRAVRAVATGTPQPVRTRLVAAGLDDATAKRFAGAFSRGLVADDTRETVIKLKGRVRKTVAVKLYAARTFAARLATYRPKDRATAARFEVLAGVAA</sequence>
<organism evidence="1 2">
    <name type="scientific">Streptomyces flaveus</name>
    <dbReference type="NCBI Taxonomy" id="66370"/>
    <lineage>
        <taxon>Bacteria</taxon>
        <taxon>Bacillati</taxon>
        <taxon>Actinomycetota</taxon>
        <taxon>Actinomycetes</taxon>
        <taxon>Kitasatosporales</taxon>
        <taxon>Streptomycetaceae</taxon>
        <taxon>Streptomyces</taxon>
        <taxon>Streptomyces aurantiacus group</taxon>
    </lineage>
</organism>
<evidence type="ECO:0000313" key="1">
    <source>
        <dbReference type="EMBL" id="GGK65609.1"/>
    </source>
</evidence>
<dbReference type="Proteomes" id="UP000637788">
    <property type="component" value="Unassembled WGS sequence"/>
</dbReference>
<dbReference type="RefSeq" id="WP_189322188.1">
    <property type="nucleotide sequence ID" value="NZ_BMPQ01000005.1"/>
</dbReference>
<proteinExistence type="predicted"/>
<name>A0A917QSX5_9ACTN</name>
<reference evidence="1" key="2">
    <citation type="submission" date="2020-09" db="EMBL/GenBank/DDBJ databases">
        <authorList>
            <person name="Sun Q."/>
            <person name="Ohkuma M."/>
        </authorList>
    </citation>
    <scope>NUCLEOTIDE SEQUENCE</scope>
    <source>
        <strain evidence="1">JCM 3035</strain>
    </source>
</reference>
<accession>A0A917QSX5</accession>
<reference evidence="1" key="1">
    <citation type="journal article" date="2014" name="Int. J. Syst. Evol. Microbiol.">
        <title>Complete genome sequence of Corynebacterium casei LMG S-19264T (=DSM 44701T), isolated from a smear-ripened cheese.</title>
        <authorList>
            <consortium name="US DOE Joint Genome Institute (JGI-PGF)"/>
            <person name="Walter F."/>
            <person name="Albersmeier A."/>
            <person name="Kalinowski J."/>
            <person name="Ruckert C."/>
        </authorList>
    </citation>
    <scope>NUCLEOTIDE SEQUENCE</scope>
    <source>
        <strain evidence="1">JCM 3035</strain>
    </source>
</reference>
<dbReference type="AlphaFoldDB" id="A0A917QSX5"/>
<evidence type="ECO:0000313" key="2">
    <source>
        <dbReference type="Proteomes" id="UP000637788"/>
    </source>
</evidence>
<comment type="caution">
    <text evidence="1">The sequence shown here is derived from an EMBL/GenBank/DDBJ whole genome shotgun (WGS) entry which is preliminary data.</text>
</comment>